<proteinExistence type="predicted"/>
<feature type="domain" description="HTH cro/C1-type" evidence="1">
    <location>
        <begin position="18"/>
        <end position="62"/>
    </location>
</feature>
<dbReference type="AlphaFoldDB" id="A0A927WLW8"/>
<accession>A0A927WLW8</accession>
<evidence type="ECO:0000313" key="2">
    <source>
        <dbReference type="EMBL" id="MBE6091919.1"/>
    </source>
</evidence>
<dbReference type="InterPro" id="IPR010982">
    <property type="entry name" value="Lambda_DNA-bd_dom_sf"/>
</dbReference>
<name>A0A927WLW8_SELRU</name>
<dbReference type="GO" id="GO:0003677">
    <property type="term" value="F:DNA binding"/>
    <property type="evidence" value="ECO:0007669"/>
    <property type="project" value="InterPro"/>
</dbReference>
<dbReference type="Gene3D" id="1.10.260.40">
    <property type="entry name" value="lambda repressor-like DNA-binding domains"/>
    <property type="match status" value="1"/>
</dbReference>
<gene>
    <name evidence="2" type="ORF">E7201_01890</name>
</gene>
<evidence type="ECO:0000313" key="3">
    <source>
        <dbReference type="Proteomes" id="UP000761380"/>
    </source>
</evidence>
<organism evidence="2 3">
    <name type="scientific">Selenomonas ruminantium</name>
    <dbReference type="NCBI Taxonomy" id="971"/>
    <lineage>
        <taxon>Bacteria</taxon>
        <taxon>Bacillati</taxon>
        <taxon>Bacillota</taxon>
        <taxon>Negativicutes</taxon>
        <taxon>Selenomonadales</taxon>
        <taxon>Selenomonadaceae</taxon>
        <taxon>Selenomonas</taxon>
    </lineage>
</organism>
<evidence type="ECO:0000259" key="1">
    <source>
        <dbReference type="PROSITE" id="PS50943"/>
    </source>
</evidence>
<dbReference type="PROSITE" id="PS50943">
    <property type="entry name" value="HTH_CROC1"/>
    <property type="match status" value="1"/>
</dbReference>
<dbReference type="InterPro" id="IPR001387">
    <property type="entry name" value="Cro/C1-type_HTH"/>
</dbReference>
<dbReference type="SUPFAM" id="SSF47413">
    <property type="entry name" value="lambda repressor-like DNA-binding domains"/>
    <property type="match status" value="1"/>
</dbReference>
<dbReference type="Pfam" id="PF05339">
    <property type="entry name" value="DUF739"/>
    <property type="match status" value="1"/>
</dbReference>
<sequence>MSFSYDKLKGRIIEKYGSQTSFAESLGVSTRTLSLKMNNRIYFTQDEIAKAARLLDIDMNDIKSYFFTQNV</sequence>
<dbReference type="EMBL" id="SVBY01000008">
    <property type="protein sequence ID" value="MBE6091919.1"/>
    <property type="molecule type" value="Genomic_DNA"/>
</dbReference>
<reference evidence="2" key="1">
    <citation type="submission" date="2019-04" db="EMBL/GenBank/DDBJ databases">
        <title>Evolution of Biomass-Degrading Anaerobic Consortia Revealed by Metagenomics.</title>
        <authorList>
            <person name="Peng X."/>
        </authorList>
    </citation>
    <scope>NUCLEOTIDE SEQUENCE</scope>
    <source>
        <strain evidence="2">SIG240</strain>
    </source>
</reference>
<dbReference type="Proteomes" id="UP000761380">
    <property type="component" value="Unassembled WGS sequence"/>
</dbReference>
<comment type="caution">
    <text evidence="2">The sequence shown here is derived from an EMBL/GenBank/DDBJ whole genome shotgun (WGS) entry which is preliminary data.</text>
</comment>
<dbReference type="CDD" id="cd00093">
    <property type="entry name" value="HTH_XRE"/>
    <property type="match status" value="1"/>
</dbReference>
<dbReference type="InterPro" id="IPR008003">
    <property type="entry name" value="DUF739"/>
</dbReference>
<protein>
    <submittedName>
        <fullName evidence="2">DUF739 family protein</fullName>
    </submittedName>
</protein>